<keyword evidence="6" id="KW-0418">Kinase</keyword>
<accession>A0A1Q2M515</accession>
<evidence type="ECO:0000256" key="3">
    <source>
        <dbReference type="ARBA" id="ARBA00022553"/>
    </source>
</evidence>
<reference evidence="10" key="1">
    <citation type="submission" date="2017-02" db="EMBL/GenBank/DDBJ databases">
        <title>Genome of Microbulbifer agarilyticus GP101.</title>
        <authorList>
            <person name="Jung J."/>
            <person name="Bae S.S."/>
            <person name="Baek K."/>
        </authorList>
    </citation>
    <scope>NUCLEOTIDE SEQUENCE [LARGE SCALE GENOMIC DNA]</scope>
    <source>
        <strain evidence="10">GP101</strain>
    </source>
</reference>
<evidence type="ECO:0000313" key="11">
    <source>
        <dbReference type="Proteomes" id="UP000188219"/>
    </source>
</evidence>
<dbReference type="SUPFAM" id="SSF55874">
    <property type="entry name" value="ATPase domain of HSP90 chaperone/DNA topoisomerase II/histidine kinase"/>
    <property type="match status" value="1"/>
</dbReference>
<keyword evidence="3" id="KW-0597">Phosphoprotein</keyword>
<dbReference type="RefSeq" id="WP_077403344.1">
    <property type="nucleotide sequence ID" value="NZ_CP019650.1"/>
</dbReference>
<evidence type="ECO:0000259" key="9">
    <source>
        <dbReference type="PROSITE" id="PS50109"/>
    </source>
</evidence>
<proteinExistence type="predicted"/>
<dbReference type="GO" id="GO:0000155">
    <property type="term" value="F:phosphorelay sensor kinase activity"/>
    <property type="evidence" value="ECO:0007669"/>
    <property type="project" value="InterPro"/>
</dbReference>
<comment type="catalytic activity">
    <reaction evidence="1">
        <text>ATP + protein L-histidine = ADP + protein N-phospho-L-histidine.</text>
        <dbReference type="EC" id="2.7.13.3"/>
    </reaction>
</comment>
<keyword evidence="5 8" id="KW-0812">Transmembrane</keyword>
<dbReference type="InterPro" id="IPR003661">
    <property type="entry name" value="HisK_dim/P_dom"/>
</dbReference>
<dbReference type="CDD" id="cd00082">
    <property type="entry name" value="HisKA"/>
    <property type="match status" value="1"/>
</dbReference>
<dbReference type="OrthoDB" id="9121563at2"/>
<evidence type="ECO:0000256" key="6">
    <source>
        <dbReference type="ARBA" id="ARBA00022777"/>
    </source>
</evidence>
<evidence type="ECO:0000313" key="10">
    <source>
        <dbReference type="EMBL" id="AQQ67638.1"/>
    </source>
</evidence>
<dbReference type="SMART" id="SM00387">
    <property type="entry name" value="HATPase_c"/>
    <property type="match status" value="1"/>
</dbReference>
<dbReference type="InterPro" id="IPR036097">
    <property type="entry name" value="HisK_dim/P_sf"/>
</dbReference>
<dbReference type="Gene3D" id="3.30.565.10">
    <property type="entry name" value="Histidine kinase-like ATPase, C-terminal domain"/>
    <property type="match status" value="1"/>
</dbReference>
<dbReference type="KEGG" id="maga:Mag101_08300"/>
<dbReference type="InterPro" id="IPR036890">
    <property type="entry name" value="HATPase_C_sf"/>
</dbReference>
<dbReference type="GO" id="GO:0005886">
    <property type="term" value="C:plasma membrane"/>
    <property type="evidence" value="ECO:0007669"/>
    <property type="project" value="TreeGrafter"/>
</dbReference>
<dbReference type="Proteomes" id="UP000188219">
    <property type="component" value="Chromosome"/>
</dbReference>
<dbReference type="EMBL" id="CP019650">
    <property type="protein sequence ID" value="AQQ67638.1"/>
    <property type="molecule type" value="Genomic_DNA"/>
</dbReference>
<dbReference type="PANTHER" id="PTHR45436">
    <property type="entry name" value="SENSOR HISTIDINE KINASE YKOH"/>
    <property type="match status" value="1"/>
</dbReference>
<dbReference type="SMART" id="SM00388">
    <property type="entry name" value="HisKA"/>
    <property type="match status" value="1"/>
</dbReference>
<keyword evidence="7 8" id="KW-1133">Transmembrane helix</keyword>
<evidence type="ECO:0000256" key="2">
    <source>
        <dbReference type="ARBA" id="ARBA00012438"/>
    </source>
</evidence>
<feature type="domain" description="Histidine kinase" evidence="9">
    <location>
        <begin position="225"/>
        <end position="411"/>
    </location>
</feature>
<dbReference type="Gene3D" id="1.10.287.130">
    <property type="match status" value="1"/>
</dbReference>
<evidence type="ECO:0000256" key="5">
    <source>
        <dbReference type="ARBA" id="ARBA00022692"/>
    </source>
</evidence>
<organism evidence="10 11">
    <name type="scientific">Microbulbifer agarilyticus</name>
    <dbReference type="NCBI Taxonomy" id="260552"/>
    <lineage>
        <taxon>Bacteria</taxon>
        <taxon>Pseudomonadati</taxon>
        <taxon>Pseudomonadota</taxon>
        <taxon>Gammaproteobacteria</taxon>
        <taxon>Cellvibrionales</taxon>
        <taxon>Microbulbiferaceae</taxon>
        <taxon>Microbulbifer</taxon>
    </lineage>
</organism>
<dbReference type="Pfam" id="PF00512">
    <property type="entry name" value="HisKA"/>
    <property type="match status" value="1"/>
</dbReference>
<evidence type="ECO:0000256" key="4">
    <source>
        <dbReference type="ARBA" id="ARBA00022679"/>
    </source>
</evidence>
<evidence type="ECO:0000256" key="7">
    <source>
        <dbReference type="ARBA" id="ARBA00022989"/>
    </source>
</evidence>
<dbReference type="STRING" id="260552.Mag101_08300"/>
<evidence type="ECO:0000256" key="1">
    <source>
        <dbReference type="ARBA" id="ARBA00000085"/>
    </source>
</evidence>
<evidence type="ECO:0000256" key="8">
    <source>
        <dbReference type="SAM" id="Phobius"/>
    </source>
</evidence>
<name>A0A1Q2M515_9GAMM</name>
<gene>
    <name evidence="10" type="ORF">Mag101_08300</name>
</gene>
<feature type="transmembrane region" description="Helical" evidence="8">
    <location>
        <begin position="12"/>
        <end position="33"/>
    </location>
</feature>
<dbReference type="InterPro" id="IPR005467">
    <property type="entry name" value="His_kinase_dom"/>
</dbReference>
<dbReference type="SUPFAM" id="SSF47384">
    <property type="entry name" value="Homodimeric domain of signal transducing histidine kinase"/>
    <property type="match status" value="1"/>
</dbReference>
<dbReference type="PROSITE" id="PS50109">
    <property type="entry name" value="HIS_KIN"/>
    <property type="match status" value="1"/>
</dbReference>
<keyword evidence="11" id="KW-1185">Reference proteome</keyword>
<dbReference type="InterPro" id="IPR050428">
    <property type="entry name" value="TCS_sensor_his_kinase"/>
</dbReference>
<dbReference type="AlphaFoldDB" id="A0A1Q2M515"/>
<protein>
    <recommendedName>
        <fullName evidence="2">histidine kinase</fullName>
        <ecNumber evidence="2">2.7.13.3</ecNumber>
    </recommendedName>
</protein>
<dbReference type="PANTHER" id="PTHR45436:SF16">
    <property type="entry name" value="HISTIDINE KINASE"/>
    <property type="match status" value="1"/>
</dbReference>
<dbReference type="EC" id="2.7.13.3" evidence="2"/>
<dbReference type="Pfam" id="PF02518">
    <property type="entry name" value="HATPase_c"/>
    <property type="match status" value="1"/>
</dbReference>
<sequence length="411" mass="45779">MAKDNTTAGIIVRTYMVGALFLLVFYGVIFYNLTLYTEDRNSEKRLQLLSEYYSEKYDLADFDTIQIDPLLTIYGDYSNLPDTLSAQFSESWVGATTFHIDNDEEYSVLAQRIASASGNQTIYFVEAIGSVELDQVDIILFQSMLTGAGIFLFLIAAAYITRSARKIGGPISSLSNQLEASESDFSPINLSGHLPDETKQMLSSVNAYRARIKRALHREQLFTRYISHELRTPLTVIKGSLSVLRKSGNDKTLKHVGLMSTSVAEMEELTQTFLLLAREKLDRDVVAVDEQLVDRLLENFSGLIQRNEVHVTRVLSAPFSLDAHPQLFSAVINNLLKNAINCSLGGKVSIFLSPERIDVIDNGVGLGEKPRGYEGFGIGLKIVNDICDKYGWMFKLEPNPSRGCTATVLLK</sequence>
<dbReference type="InterPro" id="IPR003594">
    <property type="entry name" value="HATPase_dom"/>
</dbReference>
<feature type="transmembrane region" description="Helical" evidence="8">
    <location>
        <begin position="139"/>
        <end position="160"/>
    </location>
</feature>
<keyword evidence="8" id="KW-0472">Membrane</keyword>
<keyword evidence="4" id="KW-0808">Transferase</keyword>